<evidence type="ECO:0000259" key="10">
    <source>
        <dbReference type="PROSITE" id="PS50928"/>
    </source>
</evidence>
<evidence type="ECO:0000256" key="1">
    <source>
        <dbReference type="ARBA" id="ARBA00004651"/>
    </source>
</evidence>
<keyword evidence="8 9" id="KW-0472">Membrane</keyword>
<evidence type="ECO:0000256" key="5">
    <source>
        <dbReference type="ARBA" id="ARBA00022597"/>
    </source>
</evidence>
<dbReference type="GO" id="GO:0015423">
    <property type="term" value="F:ABC-type maltose transporter activity"/>
    <property type="evidence" value="ECO:0007669"/>
    <property type="project" value="TreeGrafter"/>
</dbReference>
<sequence>MATPIPTRKASRKAEAAPRVKMGFSRWFREIGWRHLVAVIAVLWALFPVSYVISASLNPLGNVVTTTMIPQSFDLANYTKLLDNYPFGTWVRNSLIVCVIVVFVQLLFSALGAYAFSRFRFKGRRGGLLALLLIQMFPQFLALVALYLLFTDIGEVIPAIGLDTLLGYIIMMCGSSLGQVWLIKGFFDSIPMSLDEAATIDGASHVQVFFRIILPLVRPILAVCGLLVFVGVIAEFLMASIFLRDEGNKTLATGLYGLIDGDRSNNLGVFAAGAVLTAIPVVLLFLYLQKFIVGGITAGGVKG</sequence>
<dbReference type="PANTHER" id="PTHR32243">
    <property type="entry name" value="MALTOSE TRANSPORT SYSTEM PERMEASE-RELATED"/>
    <property type="match status" value="1"/>
</dbReference>
<dbReference type="Gene3D" id="1.10.3720.10">
    <property type="entry name" value="MetI-like"/>
    <property type="match status" value="1"/>
</dbReference>
<comment type="similarity">
    <text evidence="2">Belongs to the binding-protein-dependent transport system permease family. MalFG subfamily.</text>
</comment>
<feature type="transmembrane region" description="Helical" evidence="9">
    <location>
        <begin position="220"/>
        <end position="243"/>
    </location>
</feature>
<evidence type="ECO:0000256" key="2">
    <source>
        <dbReference type="ARBA" id="ARBA00009047"/>
    </source>
</evidence>
<dbReference type="InterPro" id="IPR000515">
    <property type="entry name" value="MetI-like"/>
</dbReference>
<dbReference type="Pfam" id="PF00528">
    <property type="entry name" value="BPD_transp_1"/>
    <property type="match status" value="1"/>
</dbReference>
<dbReference type="EMBL" id="CZKA01000058">
    <property type="protein sequence ID" value="CUR59474.1"/>
    <property type="molecule type" value="Genomic_DNA"/>
</dbReference>
<dbReference type="InterPro" id="IPR050901">
    <property type="entry name" value="BP-dep_ABC_trans_perm"/>
</dbReference>
<proteinExistence type="inferred from homology"/>
<keyword evidence="6 9" id="KW-0812">Transmembrane</keyword>
<protein>
    <submittedName>
        <fullName evidence="11">Carbohydrate ABC transporter membrane protein 2, CUT1 family</fullName>
    </submittedName>
</protein>
<dbReference type="SUPFAM" id="SSF161098">
    <property type="entry name" value="MetI-like"/>
    <property type="match status" value="1"/>
</dbReference>
<organism evidence="11">
    <name type="scientific">metagenome</name>
    <dbReference type="NCBI Taxonomy" id="256318"/>
    <lineage>
        <taxon>unclassified sequences</taxon>
        <taxon>metagenomes</taxon>
    </lineage>
</organism>
<keyword evidence="4" id="KW-1003">Cell membrane</keyword>
<dbReference type="AlphaFoldDB" id="A0A2P2CBU0"/>
<reference evidence="11" key="1">
    <citation type="submission" date="2015-08" db="EMBL/GenBank/DDBJ databases">
        <authorList>
            <person name="Babu N.S."/>
            <person name="Beckwith C.J."/>
            <person name="Beseler K.G."/>
            <person name="Brison A."/>
            <person name="Carone J.V."/>
            <person name="Caskin T.P."/>
            <person name="Diamond M."/>
            <person name="Durham M.E."/>
            <person name="Foxe J.M."/>
            <person name="Go M."/>
            <person name="Henderson B.A."/>
            <person name="Jones I.B."/>
            <person name="McGettigan J.A."/>
            <person name="Micheletti S.J."/>
            <person name="Nasrallah M.E."/>
            <person name="Ortiz D."/>
            <person name="Piller C.R."/>
            <person name="Privatt S.R."/>
            <person name="Schneider S.L."/>
            <person name="Sharp S."/>
            <person name="Smith T.C."/>
            <person name="Stanton J.D."/>
            <person name="Ullery H.E."/>
            <person name="Wilson R.J."/>
            <person name="Serrano M.G."/>
            <person name="Buck G."/>
            <person name="Lee V."/>
            <person name="Wang Y."/>
            <person name="Carvalho R."/>
            <person name="Voegtly L."/>
            <person name="Shi R."/>
            <person name="Duckworth R."/>
            <person name="Johnson A."/>
            <person name="Loviza R."/>
            <person name="Walstead R."/>
            <person name="Shah Z."/>
            <person name="Kiflezghi M."/>
            <person name="Wade K."/>
            <person name="Ball S.L."/>
            <person name="Bradley K.W."/>
            <person name="Asai D.J."/>
            <person name="Bowman C.A."/>
            <person name="Russell D.A."/>
            <person name="Pope W.H."/>
            <person name="Jacobs-Sera D."/>
            <person name="Hendrix R.W."/>
            <person name="Hatfull G.F."/>
        </authorList>
    </citation>
    <scope>NUCLEOTIDE SEQUENCE</scope>
</reference>
<dbReference type="CDD" id="cd06261">
    <property type="entry name" value="TM_PBP2"/>
    <property type="match status" value="1"/>
</dbReference>
<feature type="transmembrane region" description="Helical" evidence="9">
    <location>
        <begin position="267"/>
        <end position="288"/>
    </location>
</feature>
<dbReference type="GO" id="GO:0042956">
    <property type="term" value="P:maltodextrin transmembrane transport"/>
    <property type="evidence" value="ECO:0007669"/>
    <property type="project" value="TreeGrafter"/>
</dbReference>
<evidence type="ECO:0000256" key="6">
    <source>
        <dbReference type="ARBA" id="ARBA00022692"/>
    </source>
</evidence>
<keyword evidence="3" id="KW-0813">Transport</keyword>
<keyword evidence="5" id="KW-0762">Sugar transport</keyword>
<feature type="transmembrane region" description="Helical" evidence="9">
    <location>
        <begin position="128"/>
        <end position="150"/>
    </location>
</feature>
<keyword evidence="7 9" id="KW-1133">Transmembrane helix</keyword>
<feature type="transmembrane region" description="Helical" evidence="9">
    <location>
        <begin position="156"/>
        <end position="183"/>
    </location>
</feature>
<evidence type="ECO:0000256" key="4">
    <source>
        <dbReference type="ARBA" id="ARBA00022475"/>
    </source>
</evidence>
<evidence type="ECO:0000256" key="9">
    <source>
        <dbReference type="SAM" id="Phobius"/>
    </source>
</evidence>
<feature type="transmembrane region" description="Helical" evidence="9">
    <location>
        <begin position="94"/>
        <end position="116"/>
    </location>
</feature>
<accession>A0A2P2CBU0</accession>
<dbReference type="PANTHER" id="PTHR32243:SF50">
    <property type="entry name" value="MALTOSE_MALTODEXTRIN TRANSPORT SYSTEM PERMEASE PROTEIN MALG"/>
    <property type="match status" value="1"/>
</dbReference>
<dbReference type="PROSITE" id="PS50928">
    <property type="entry name" value="ABC_TM1"/>
    <property type="match status" value="1"/>
</dbReference>
<evidence type="ECO:0000256" key="7">
    <source>
        <dbReference type="ARBA" id="ARBA00022989"/>
    </source>
</evidence>
<gene>
    <name evidence="11" type="ORF">NOCA2610006</name>
</gene>
<evidence type="ECO:0000313" key="11">
    <source>
        <dbReference type="EMBL" id="CUR59474.1"/>
    </source>
</evidence>
<evidence type="ECO:0000256" key="3">
    <source>
        <dbReference type="ARBA" id="ARBA00022448"/>
    </source>
</evidence>
<feature type="transmembrane region" description="Helical" evidence="9">
    <location>
        <begin position="31"/>
        <end position="53"/>
    </location>
</feature>
<feature type="domain" description="ABC transmembrane type-1" evidence="10">
    <location>
        <begin position="91"/>
        <end position="288"/>
    </location>
</feature>
<evidence type="ECO:0000256" key="8">
    <source>
        <dbReference type="ARBA" id="ARBA00023136"/>
    </source>
</evidence>
<name>A0A2P2CBU0_9ZZZZ</name>
<dbReference type="InterPro" id="IPR035906">
    <property type="entry name" value="MetI-like_sf"/>
</dbReference>
<comment type="subcellular location">
    <subcellularLocation>
        <location evidence="1">Cell membrane</location>
        <topology evidence="1">Multi-pass membrane protein</topology>
    </subcellularLocation>
</comment>
<dbReference type="GO" id="GO:0005886">
    <property type="term" value="C:plasma membrane"/>
    <property type="evidence" value="ECO:0007669"/>
    <property type="project" value="UniProtKB-SubCell"/>
</dbReference>